<comment type="caution">
    <text evidence="2">The sequence shown here is derived from an EMBL/GenBank/DDBJ whole genome shotgun (WGS) entry which is preliminary data.</text>
</comment>
<name>A0AAE0K9K2_9PEZI</name>
<gene>
    <name evidence="2" type="ORF">B0H63DRAFT_453743</name>
</gene>
<reference evidence="2" key="2">
    <citation type="submission" date="2023-06" db="EMBL/GenBank/DDBJ databases">
        <authorList>
            <consortium name="Lawrence Berkeley National Laboratory"/>
            <person name="Haridas S."/>
            <person name="Hensen N."/>
            <person name="Bonometti L."/>
            <person name="Westerberg I."/>
            <person name="Brannstrom I.O."/>
            <person name="Guillou S."/>
            <person name="Cros-Aarteil S."/>
            <person name="Calhoun S."/>
            <person name="Kuo A."/>
            <person name="Mondo S."/>
            <person name="Pangilinan J."/>
            <person name="Riley R."/>
            <person name="LaButti K."/>
            <person name="Andreopoulos B."/>
            <person name="Lipzen A."/>
            <person name="Chen C."/>
            <person name="Yanf M."/>
            <person name="Daum C."/>
            <person name="Ng V."/>
            <person name="Clum A."/>
            <person name="Steindorff A."/>
            <person name="Ohm R."/>
            <person name="Martin F."/>
            <person name="Silar P."/>
            <person name="Natvig D."/>
            <person name="Lalanne C."/>
            <person name="Gautier V."/>
            <person name="Ament-velasquez S.L."/>
            <person name="Kruys A."/>
            <person name="Hutchinson M.I."/>
            <person name="Powell A.J."/>
            <person name="Barry K."/>
            <person name="Miller A.N."/>
            <person name="Grigoriev I.V."/>
            <person name="Debuchy R."/>
            <person name="Gladieux P."/>
            <person name="Thoren M.H."/>
            <person name="Johannesson H."/>
        </authorList>
    </citation>
    <scope>NUCLEOTIDE SEQUENCE</scope>
    <source>
        <strain evidence="2">CBS 232.78</strain>
    </source>
</reference>
<accession>A0AAE0K9K2</accession>
<feature type="region of interest" description="Disordered" evidence="1">
    <location>
        <begin position="72"/>
        <end position="95"/>
    </location>
</feature>
<keyword evidence="3" id="KW-1185">Reference proteome</keyword>
<proteinExistence type="predicted"/>
<sequence length="240" mass="26356">MFDLEDGTEWFARSDPTGAGFQAIARHTLMQVALRIGQSAGRLEYAPCINQQRATWMRDQKGARVQLVRAFRRPGPEEQRREEPKWGSGRHANPCRKANVPKSWLEVEKAMRRRRHGSVHDPLPRPRDDIIARPYHGIGATGESQQQPFPPNWMSACPRGQDTGHKKDVNVNVDVKVDVDVVVAVVVAVAVVVDMDVCACEGVAECHLARSQAHAPAPARAVVARCDTSLGGPSPNAAPL</sequence>
<dbReference type="EMBL" id="JAULSW010000008">
    <property type="protein sequence ID" value="KAK3372409.1"/>
    <property type="molecule type" value="Genomic_DNA"/>
</dbReference>
<evidence type="ECO:0000313" key="3">
    <source>
        <dbReference type="Proteomes" id="UP001285441"/>
    </source>
</evidence>
<reference evidence="2" key="1">
    <citation type="journal article" date="2023" name="Mol. Phylogenet. Evol.">
        <title>Genome-scale phylogeny and comparative genomics of the fungal order Sordariales.</title>
        <authorList>
            <person name="Hensen N."/>
            <person name="Bonometti L."/>
            <person name="Westerberg I."/>
            <person name="Brannstrom I.O."/>
            <person name="Guillou S."/>
            <person name="Cros-Aarteil S."/>
            <person name="Calhoun S."/>
            <person name="Haridas S."/>
            <person name="Kuo A."/>
            <person name="Mondo S."/>
            <person name="Pangilinan J."/>
            <person name="Riley R."/>
            <person name="LaButti K."/>
            <person name="Andreopoulos B."/>
            <person name="Lipzen A."/>
            <person name="Chen C."/>
            <person name="Yan M."/>
            <person name="Daum C."/>
            <person name="Ng V."/>
            <person name="Clum A."/>
            <person name="Steindorff A."/>
            <person name="Ohm R.A."/>
            <person name="Martin F."/>
            <person name="Silar P."/>
            <person name="Natvig D.O."/>
            <person name="Lalanne C."/>
            <person name="Gautier V."/>
            <person name="Ament-Velasquez S.L."/>
            <person name="Kruys A."/>
            <person name="Hutchinson M.I."/>
            <person name="Powell A.J."/>
            <person name="Barry K."/>
            <person name="Miller A.N."/>
            <person name="Grigoriev I.V."/>
            <person name="Debuchy R."/>
            <person name="Gladieux P."/>
            <person name="Hiltunen Thoren M."/>
            <person name="Johannesson H."/>
        </authorList>
    </citation>
    <scope>NUCLEOTIDE SEQUENCE</scope>
    <source>
        <strain evidence="2">CBS 232.78</strain>
    </source>
</reference>
<dbReference type="Proteomes" id="UP001285441">
    <property type="component" value="Unassembled WGS sequence"/>
</dbReference>
<dbReference type="AlphaFoldDB" id="A0AAE0K9K2"/>
<protein>
    <submittedName>
        <fullName evidence="2">Uncharacterized protein</fullName>
    </submittedName>
</protein>
<evidence type="ECO:0000256" key="1">
    <source>
        <dbReference type="SAM" id="MobiDB-lite"/>
    </source>
</evidence>
<evidence type="ECO:0000313" key="2">
    <source>
        <dbReference type="EMBL" id="KAK3372409.1"/>
    </source>
</evidence>
<feature type="compositionally biased region" description="Basic and acidic residues" evidence="1">
    <location>
        <begin position="74"/>
        <end position="85"/>
    </location>
</feature>
<organism evidence="2 3">
    <name type="scientific">Podospora didyma</name>
    <dbReference type="NCBI Taxonomy" id="330526"/>
    <lineage>
        <taxon>Eukaryota</taxon>
        <taxon>Fungi</taxon>
        <taxon>Dikarya</taxon>
        <taxon>Ascomycota</taxon>
        <taxon>Pezizomycotina</taxon>
        <taxon>Sordariomycetes</taxon>
        <taxon>Sordariomycetidae</taxon>
        <taxon>Sordariales</taxon>
        <taxon>Podosporaceae</taxon>
        <taxon>Podospora</taxon>
    </lineage>
</organism>